<evidence type="ECO:0000259" key="8">
    <source>
        <dbReference type="SMART" id="SM00856"/>
    </source>
</evidence>
<feature type="transmembrane region" description="Helical" evidence="7">
    <location>
        <begin position="51"/>
        <end position="73"/>
    </location>
</feature>
<name>U5D1Z1_AMBTC</name>
<keyword evidence="7" id="KW-0812">Transmembrane</keyword>
<dbReference type="InterPro" id="IPR035513">
    <property type="entry name" value="Invertase/methylesterase_inhib"/>
</dbReference>
<dbReference type="EMBL" id="KI392557">
    <property type="protein sequence ID" value="ERN14378.1"/>
    <property type="molecule type" value="Genomic_DNA"/>
</dbReference>
<dbReference type="GO" id="GO:0045490">
    <property type="term" value="P:pectin catabolic process"/>
    <property type="evidence" value="ECO:0007669"/>
    <property type="project" value="UniProtKB-UniPathway"/>
</dbReference>
<comment type="similarity">
    <text evidence="3">In the C-terminal section; belongs to the pectinesterase family.</text>
</comment>
<dbReference type="PANTHER" id="PTHR31707">
    <property type="entry name" value="PECTINESTERASE"/>
    <property type="match status" value="1"/>
</dbReference>
<keyword evidence="5" id="KW-0063">Aspartyl esterase</keyword>
<dbReference type="CDD" id="cd15798">
    <property type="entry name" value="PMEI-like_3"/>
    <property type="match status" value="1"/>
</dbReference>
<dbReference type="Pfam" id="PF04043">
    <property type="entry name" value="PMEI"/>
    <property type="match status" value="1"/>
</dbReference>
<dbReference type="AlphaFoldDB" id="U5D1Z1"/>
<dbReference type="SUPFAM" id="SSF51126">
    <property type="entry name" value="Pectin lyase-like"/>
    <property type="match status" value="1"/>
</dbReference>
<evidence type="ECO:0000256" key="1">
    <source>
        <dbReference type="ARBA" id="ARBA00005184"/>
    </source>
</evidence>
<dbReference type="HOGENOM" id="CLU_012243_9_0_1"/>
<dbReference type="InterPro" id="IPR000070">
    <property type="entry name" value="Pectinesterase_cat"/>
</dbReference>
<evidence type="ECO:0000256" key="5">
    <source>
        <dbReference type="ARBA" id="ARBA00023085"/>
    </source>
</evidence>
<proteinExistence type="inferred from homology"/>
<keyword evidence="7" id="KW-0472">Membrane</keyword>
<dbReference type="GO" id="GO:0042545">
    <property type="term" value="P:cell wall modification"/>
    <property type="evidence" value="ECO:0007669"/>
    <property type="project" value="InterPro"/>
</dbReference>
<evidence type="ECO:0000256" key="7">
    <source>
        <dbReference type="SAM" id="Phobius"/>
    </source>
</evidence>
<feature type="domain" description="Pectinesterase inhibitor" evidence="8">
    <location>
        <begin position="90"/>
        <end position="243"/>
    </location>
</feature>
<evidence type="ECO:0000313" key="9">
    <source>
        <dbReference type="EMBL" id="ERN14378.1"/>
    </source>
</evidence>
<evidence type="ECO:0000256" key="2">
    <source>
        <dbReference type="ARBA" id="ARBA00006027"/>
    </source>
</evidence>
<dbReference type="UniPathway" id="UPA00545">
    <property type="reaction ID" value="UER00823"/>
</dbReference>
<dbReference type="STRING" id="13333.U5D1Z1"/>
<sequence>MAPAAAISQESSMMSPEDSFRMDSEESFEPVDERDPQEILAERAKARKQKIIVVLSAIILVSMVMAISISMLLSEIADPEHAPGGPGPSSSLQKIQALCSLTDYRDLCISSISSYSGLHMEDPRDLIMYSIQAASDSVAVARRMAIKLAQTIGEGRTRWALSDCDLLLRYAYEELRAARASMDGDTVMDIPGKIEDIVNYLSAAVTYQWTCSEGLQGTNGGVRDRVTGVLRNGTEMSRNSLAMMSEVPLLDELLNEGKFGRKLLSDSRGIQVERSFLKGCGDFQTSCRAFPAANVVVAKDGSGDFQTISEALKAVAKVPKERRVIRVKEGVYEETVSVTPDMRDLVMIGDAPENTIITGNRSFNDGLTEYRTATFGILNDFLS</sequence>
<feature type="region of interest" description="Disordered" evidence="6">
    <location>
        <begin position="1"/>
        <end position="36"/>
    </location>
</feature>
<keyword evidence="7" id="KW-1133">Transmembrane helix</keyword>
<dbReference type="NCBIfam" id="TIGR01614">
    <property type="entry name" value="PME_inhib"/>
    <property type="match status" value="1"/>
</dbReference>
<accession>U5D1Z1</accession>
<evidence type="ECO:0000313" key="10">
    <source>
        <dbReference type="Proteomes" id="UP000017836"/>
    </source>
</evidence>
<evidence type="ECO:0000256" key="4">
    <source>
        <dbReference type="ARBA" id="ARBA00022801"/>
    </source>
</evidence>
<dbReference type="GO" id="GO:0030599">
    <property type="term" value="F:pectinesterase activity"/>
    <property type="evidence" value="ECO:0000318"/>
    <property type="project" value="GO_Central"/>
</dbReference>
<dbReference type="GO" id="GO:0046910">
    <property type="term" value="F:pectinesterase inhibitor activity"/>
    <property type="evidence" value="ECO:0000318"/>
    <property type="project" value="GO_Central"/>
</dbReference>
<reference evidence="10" key="1">
    <citation type="journal article" date="2013" name="Science">
        <title>The Amborella genome and the evolution of flowering plants.</title>
        <authorList>
            <consortium name="Amborella Genome Project"/>
        </authorList>
    </citation>
    <scope>NUCLEOTIDE SEQUENCE [LARGE SCALE GENOMIC DNA]</scope>
</reference>
<protein>
    <recommendedName>
        <fullName evidence="8">Pectinesterase inhibitor domain-containing protein</fullName>
    </recommendedName>
</protein>
<keyword evidence="10" id="KW-1185">Reference proteome</keyword>
<comment type="pathway">
    <text evidence="1">Glycan metabolism; pectin degradation; 2-dehydro-3-deoxy-D-gluconate from pectin: step 1/5.</text>
</comment>
<dbReference type="Gramene" id="ERN14378">
    <property type="protein sequence ID" value="ERN14378"/>
    <property type="gene ID" value="AMTR_s00033p00227850"/>
</dbReference>
<dbReference type="Pfam" id="PF01095">
    <property type="entry name" value="Pectinesterase"/>
    <property type="match status" value="1"/>
</dbReference>
<comment type="similarity">
    <text evidence="2">In the N-terminal section; belongs to the PMEI family.</text>
</comment>
<dbReference type="Gene3D" id="1.20.140.40">
    <property type="entry name" value="Invertase/pectin methylesterase inhibitor family protein"/>
    <property type="match status" value="1"/>
</dbReference>
<dbReference type="InterPro" id="IPR012334">
    <property type="entry name" value="Pectin_lyas_fold"/>
</dbReference>
<dbReference type="SUPFAM" id="SSF101148">
    <property type="entry name" value="Plant invertase/pectin methylesterase inhibitor"/>
    <property type="match status" value="1"/>
</dbReference>
<evidence type="ECO:0000256" key="3">
    <source>
        <dbReference type="ARBA" id="ARBA00007786"/>
    </source>
</evidence>
<dbReference type="Gene3D" id="2.160.20.10">
    <property type="entry name" value="Single-stranded right-handed beta-helix, Pectin lyase-like"/>
    <property type="match status" value="1"/>
</dbReference>
<dbReference type="InterPro" id="IPR006501">
    <property type="entry name" value="Pectinesterase_inhib_dom"/>
</dbReference>
<dbReference type="Proteomes" id="UP000017836">
    <property type="component" value="Unassembled WGS sequence"/>
</dbReference>
<dbReference type="InterPro" id="IPR011050">
    <property type="entry name" value="Pectin_lyase_fold/virulence"/>
</dbReference>
<gene>
    <name evidence="9" type="ORF">AMTR_s00033p00227850</name>
</gene>
<dbReference type="SMART" id="SM00856">
    <property type="entry name" value="PMEI"/>
    <property type="match status" value="1"/>
</dbReference>
<evidence type="ECO:0000256" key="6">
    <source>
        <dbReference type="SAM" id="MobiDB-lite"/>
    </source>
</evidence>
<dbReference type="OMA" id="MPPENIH"/>
<organism evidence="9 10">
    <name type="scientific">Amborella trichopoda</name>
    <dbReference type="NCBI Taxonomy" id="13333"/>
    <lineage>
        <taxon>Eukaryota</taxon>
        <taxon>Viridiplantae</taxon>
        <taxon>Streptophyta</taxon>
        <taxon>Embryophyta</taxon>
        <taxon>Tracheophyta</taxon>
        <taxon>Spermatophyta</taxon>
        <taxon>Magnoliopsida</taxon>
        <taxon>Amborellales</taxon>
        <taxon>Amborellaceae</taxon>
        <taxon>Amborella</taxon>
    </lineage>
</organism>
<keyword evidence="4" id="KW-0378">Hydrolase</keyword>